<dbReference type="InterPro" id="IPR003114">
    <property type="entry name" value="Phox_assoc"/>
</dbReference>
<dbReference type="Pfam" id="PF08628">
    <property type="entry name" value="Nexin_C"/>
    <property type="match status" value="1"/>
</dbReference>
<dbReference type="Proteomes" id="UP000077755">
    <property type="component" value="Chromosome 1"/>
</dbReference>
<keyword evidence="7" id="KW-1185">Reference proteome</keyword>
<dbReference type="PANTHER" id="PTHR22999:SF23">
    <property type="entry name" value="SORTING NEXIN-16"/>
    <property type="match status" value="1"/>
</dbReference>
<evidence type="ECO:0000256" key="2">
    <source>
        <dbReference type="ARBA" id="ARBA00022490"/>
    </source>
</evidence>
<dbReference type="InterPro" id="IPR051837">
    <property type="entry name" value="SortingNexin/PXDomain-PKLike"/>
</dbReference>
<feature type="region of interest" description="Disordered" evidence="3">
    <location>
        <begin position="747"/>
        <end position="823"/>
    </location>
</feature>
<evidence type="ECO:0000256" key="1">
    <source>
        <dbReference type="ARBA" id="ARBA00004496"/>
    </source>
</evidence>
<protein>
    <recommendedName>
        <fullName evidence="8">PX domain-containing protein</fullName>
    </recommendedName>
</protein>
<dbReference type="PROSITE" id="PS50195">
    <property type="entry name" value="PX"/>
    <property type="match status" value="1"/>
</dbReference>
<feature type="region of interest" description="Disordered" evidence="3">
    <location>
        <begin position="430"/>
        <end position="457"/>
    </location>
</feature>
<evidence type="ECO:0000256" key="3">
    <source>
        <dbReference type="SAM" id="MobiDB-lite"/>
    </source>
</evidence>
<dbReference type="AlphaFoldDB" id="A0AAF0W625"/>
<feature type="compositionally biased region" description="Polar residues" evidence="3">
    <location>
        <begin position="437"/>
        <end position="450"/>
    </location>
</feature>
<dbReference type="GO" id="GO:0016020">
    <property type="term" value="C:membrane"/>
    <property type="evidence" value="ECO:0007669"/>
    <property type="project" value="UniProtKB-ARBA"/>
</dbReference>
<evidence type="ECO:0000313" key="7">
    <source>
        <dbReference type="Proteomes" id="UP000077755"/>
    </source>
</evidence>
<gene>
    <name evidence="6" type="ORF">DCAR_0101532</name>
</gene>
<dbReference type="SMART" id="SM00313">
    <property type="entry name" value="PXA"/>
    <property type="match status" value="1"/>
</dbReference>
<feature type="compositionally biased region" description="Polar residues" evidence="3">
    <location>
        <begin position="809"/>
        <end position="819"/>
    </location>
</feature>
<feature type="compositionally biased region" description="Low complexity" evidence="3">
    <location>
        <begin position="941"/>
        <end position="955"/>
    </location>
</feature>
<keyword evidence="2" id="KW-0963">Cytoplasm</keyword>
<dbReference type="InterPro" id="IPR001683">
    <property type="entry name" value="PX_dom"/>
</dbReference>
<evidence type="ECO:0000259" key="4">
    <source>
        <dbReference type="PROSITE" id="PS50195"/>
    </source>
</evidence>
<dbReference type="InterPro" id="IPR013937">
    <property type="entry name" value="Sorting_nexin_C"/>
</dbReference>
<dbReference type="GO" id="GO:0005768">
    <property type="term" value="C:endosome"/>
    <property type="evidence" value="ECO:0007669"/>
    <property type="project" value="UniProtKB-ARBA"/>
</dbReference>
<dbReference type="Pfam" id="PF00787">
    <property type="entry name" value="PX"/>
    <property type="match status" value="1"/>
</dbReference>
<proteinExistence type="predicted"/>
<organism evidence="6 7">
    <name type="scientific">Daucus carota subsp. sativus</name>
    <name type="common">Carrot</name>
    <dbReference type="NCBI Taxonomy" id="79200"/>
    <lineage>
        <taxon>Eukaryota</taxon>
        <taxon>Viridiplantae</taxon>
        <taxon>Streptophyta</taxon>
        <taxon>Embryophyta</taxon>
        <taxon>Tracheophyta</taxon>
        <taxon>Spermatophyta</taxon>
        <taxon>Magnoliopsida</taxon>
        <taxon>eudicotyledons</taxon>
        <taxon>Gunneridae</taxon>
        <taxon>Pentapetalae</taxon>
        <taxon>asterids</taxon>
        <taxon>campanulids</taxon>
        <taxon>Apiales</taxon>
        <taxon>Apiaceae</taxon>
        <taxon>Apioideae</taxon>
        <taxon>Scandiceae</taxon>
        <taxon>Daucinae</taxon>
        <taxon>Daucus</taxon>
        <taxon>Daucus sect. Daucus</taxon>
    </lineage>
</organism>
<dbReference type="GO" id="GO:0035091">
    <property type="term" value="F:phosphatidylinositol binding"/>
    <property type="evidence" value="ECO:0007669"/>
    <property type="project" value="InterPro"/>
</dbReference>
<dbReference type="EMBL" id="CP093343">
    <property type="protein sequence ID" value="WOG82368.1"/>
    <property type="molecule type" value="Genomic_DNA"/>
</dbReference>
<evidence type="ECO:0000259" key="5">
    <source>
        <dbReference type="PROSITE" id="PS51207"/>
    </source>
</evidence>
<reference evidence="6" key="2">
    <citation type="submission" date="2022-03" db="EMBL/GenBank/DDBJ databases">
        <title>Draft title - Genomic analysis of global carrot germplasm unveils the trajectory of domestication and the origin of high carotenoid orange carrot.</title>
        <authorList>
            <person name="Iorizzo M."/>
            <person name="Ellison S."/>
            <person name="Senalik D."/>
            <person name="Macko-Podgorni A."/>
            <person name="Grzebelus D."/>
            <person name="Bostan H."/>
            <person name="Rolling W."/>
            <person name="Curaba J."/>
            <person name="Simon P."/>
        </authorList>
    </citation>
    <scope>NUCLEOTIDE SEQUENCE</scope>
    <source>
        <tissue evidence="6">Leaf</tissue>
    </source>
</reference>
<feature type="compositionally biased region" description="Basic and acidic residues" evidence="3">
    <location>
        <begin position="770"/>
        <end position="807"/>
    </location>
</feature>
<evidence type="ECO:0008006" key="8">
    <source>
        <dbReference type="Google" id="ProtNLM"/>
    </source>
</evidence>
<evidence type="ECO:0000313" key="6">
    <source>
        <dbReference type="EMBL" id="WOG82368.1"/>
    </source>
</evidence>
<name>A0AAF0W625_DAUCS</name>
<dbReference type="KEGG" id="dcr:108205050"/>
<feature type="region of interest" description="Disordered" evidence="3">
    <location>
        <begin position="937"/>
        <end position="957"/>
    </location>
</feature>
<feature type="domain" description="PXA" evidence="5">
    <location>
        <begin position="105"/>
        <end position="287"/>
    </location>
</feature>
<accession>A0AAF0W625</accession>
<dbReference type="SUPFAM" id="SSF64268">
    <property type="entry name" value="PX domain"/>
    <property type="match status" value="1"/>
</dbReference>
<dbReference type="PROSITE" id="PS51207">
    <property type="entry name" value="PXA"/>
    <property type="match status" value="1"/>
</dbReference>
<dbReference type="PANTHER" id="PTHR22999">
    <property type="entry name" value="PX SERINE/THREONINE KINASE PXK"/>
    <property type="match status" value="1"/>
</dbReference>
<reference evidence="6" key="1">
    <citation type="journal article" date="2016" name="Nat. Genet.">
        <title>A high-quality carrot genome assembly provides new insights into carotenoid accumulation and asterid genome evolution.</title>
        <authorList>
            <person name="Iorizzo M."/>
            <person name="Ellison S."/>
            <person name="Senalik D."/>
            <person name="Zeng P."/>
            <person name="Satapoomin P."/>
            <person name="Huang J."/>
            <person name="Bowman M."/>
            <person name="Iovene M."/>
            <person name="Sanseverino W."/>
            <person name="Cavagnaro P."/>
            <person name="Yildiz M."/>
            <person name="Macko-Podgorni A."/>
            <person name="Moranska E."/>
            <person name="Grzebelus E."/>
            <person name="Grzebelus D."/>
            <person name="Ashrafi H."/>
            <person name="Zheng Z."/>
            <person name="Cheng S."/>
            <person name="Spooner D."/>
            <person name="Van Deynze A."/>
            <person name="Simon P."/>
        </authorList>
    </citation>
    <scope>NUCLEOTIDE SEQUENCE</scope>
    <source>
        <tissue evidence="6">Leaf</tissue>
    </source>
</reference>
<comment type="subcellular location">
    <subcellularLocation>
        <location evidence="1">Cytoplasm</location>
    </subcellularLocation>
</comment>
<feature type="domain" description="PX" evidence="4">
    <location>
        <begin position="560"/>
        <end position="672"/>
    </location>
</feature>
<dbReference type="InterPro" id="IPR036871">
    <property type="entry name" value="PX_dom_sf"/>
</dbReference>
<sequence length="1044" mass="117735">MKGMESLQDLIEEVKLRTVWWALCIFAVSYFLTHTSKSMWMNIPISVLMVSGLRILLNEIDFHWKVRNIQQKTYLSHLEKKQLSVNDSELPALPTPPKRKKKIDSPIIEAAMEEFIDKLLQDFVVDLWYSEITPDKEAPELIRAVVMDVLADVSGRVKEINLVELLTRDVVDLVGDHIDLFRKNQTAIGIDIMQTLSSEERDERLKQQLRASKDLHPALKSPDCEYKALQRLMGGVLAVALKPREAKSPLIRCIARELLTCLVMQPLLNLASPKYINELIEYIYLAIKDYGFEQAGDGSPVAEGHMRDHVLADSQQHSSESMSINGAPCNQGTNFSFSKCDNAKELSVAGSGTRHEESVQHISAEWARPLDAASQRRTEVLMPENLENMWTKGRNYQNKVKKGPNTGIQAAKSLEVNSVVLLKDNERGSLAHKPEFSTKNQAKASGQTPSGHLPDFRLYSQKENPEDLSWEPGRVASFIGGCSVDEFSDALVATGNRSKMKKSNSTSDLVILPDRGADVSSKIGGPIISEFYSPDSGGHNQVVTVNSASLMVLSSEPHAPKLKCRVIGAYFEKVGSKSFAVYSIAVTDNENNTWFVKRRYRNFERLHRHLKDIPNYTLNLPPKRIFSSSTEDTFVHRRCIQLDKYLQDLLSIANVAEQHEVWDFLSVSSKNYSFGKSPSVMRTLAVNVDDAVDDIVRQFKGVSDGLMRKVSGSSSATYEQSSSNYGRNLSLKEDEIEKLILRQHTADSANHFSDDEEGEKEDASYSGERSFADTDQWHSDNESDSREFLSMMEEHDEKLKSDVDKHNSKLQSKSTSTSGFPRANVPATSAHLEDLSGVPQEWVPPNLCVPVLNLVDNIFELKKRGWLRRQVFWISKQVLQLVMEDAIDDWILRQIHWIRREDIIAQGIHWVQDVLWPGGAFFLPLNSKSKIDNFERDEGSLRSTTHSARSTASEAGSFEEQLESARRASDVKKILFNGAPAALVGLIGHNQYKRCAQDIYFFLQSSICLKQLTYGILELVLLSIFPELREIILDMHEKTNDESV</sequence>
<dbReference type="SMART" id="SM00312">
    <property type="entry name" value="PX"/>
    <property type="match status" value="1"/>
</dbReference>
<dbReference type="Pfam" id="PF02194">
    <property type="entry name" value="PXA"/>
    <property type="match status" value="1"/>
</dbReference>
<dbReference type="CDD" id="cd06872">
    <property type="entry name" value="PX_SNX19_like_plant"/>
    <property type="match status" value="1"/>
</dbReference>
<dbReference type="Gene3D" id="3.30.1520.10">
    <property type="entry name" value="Phox-like domain"/>
    <property type="match status" value="1"/>
</dbReference>